<dbReference type="Proteomes" id="UP000677244">
    <property type="component" value="Unassembled WGS sequence"/>
</dbReference>
<sequence>MKKIYLLTTGLLVLLAAACNKDDSTLASSLPVAELSVKAGLKDTFNVYTYKDTLRITPEVTNENDFDFYWTLFSTDFAAVNSLGLVKPDTVGRTKNLNYVVLKDPGTYYLVFNAKDKTTGIVRQKNMVANFSTLNMTGWYLVKDNGGKTDMDFIYPTGRIDNWIATYNNGKNLDGDAVKAIFVPSFKSSLTTQATFPAFMVASKNDAAIYRVDNGAQFMNFDNMFFSKPATRKPQGIFQPITTNFLGFINDGKAYAMYKGTLFANMPLTLNNISYNNLSPMTAVAAMDLGWDPVRKSVFLYNGQTYQELKVNSTNLAGKLLNTNANLQWMTGYPGGRSVAMVLLRNPQDTGYLYKLNASFGPLFTGSGVLIMNADTLKPQHSLMNASVIGGNYDVDLIYYATNGKIYMTDVASATETYLFDVPVGETVTAIQHIRYPEPVGTPVPPATVNYIAIATSTGSRYKVYLHTISGTGTLSPAPVKFEGDGRVTGVMYMEQGKGTRIF</sequence>
<comment type="caution">
    <text evidence="2">The sequence shown here is derived from an EMBL/GenBank/DDBJ whole genome shotgun (WGS) entry which is preliminary data.</text>
</comment>
<accession>A0ABS3YYJ9</accession>
<keyword evidence="1" id="KW-0732">Signal</keyword>
<protein>
    <recommendedName>
        <fullName evidence="4">PKD family protein</fullName>
    </recommendedName>
</protein>
<dbReference type="EMBL" id="JAGHKO010000005">
    <property type="protein sequence ID" value="MBO9202995.1"/>
    <property type="molecule type" value="Genomic_DNA"/>
</dbReference>
<proteinExistence type="predicted"/>
<evidence type="ECO:0000313" key="3">
    <source>
        <dbReference type="Proteomes" id="UP000677244"/>
    </source>
</evidence>
<dbReference type="PROSITE" id="PS51257">
    <property type="entry name" value="PROKAR_LIPOPROTEIN"/>
    <property type="match status" value="1"/>
</dbReference>
<dbReference type="Pfam" id="PF16407">
    <property type="entry name" value="PKD_2"/>
    <property type="match status" value="1"/>
</dbReference>
<organism evidence="2 3">
    <name type="scientific">Niastella soli</name>
    <dbReference type="NCBI Taxonomy" id="2821487"/>
    <lineage>
        <taxon>Bacteria</taxon>
        <taxon>Pseudomonadati</taxon>
        <taxon>Bacteroidota</taxon>
        <taxon>Chitinophagia</taxon>
        <taxon>Chitinophagales</taxon>
        <taxon>Chitinophagaceae</taxon>
        <taxon>Niastella</taxon>
    </lineage>
</organism>
<name>A0ABS3YYJ9_9BACT</name>
<evidence type="ECO:0000313" key="2">
    <source>
        <dbReference type="EMBL" id="MBO9202995.1"/>
    </source>
</evidence>
<dbReference type="InterPro" id="IPR032183">
    <property type="entry name" value="PKD-like"/>
</dbReference>
<dbReference type="RefSeq" id="WP_209141052.1">
    <property type="nucleotide sequence ID" value="NZ_JAGHKO010000005.1"/>
</dbReference>
<gene>
    <name evidence="2" type="ORF">J7I42_22075</name>
</gene>
<evidence type="ECO:0000256" key="1">
    <source>
        <dbReference type="SAM" id="SignalP"/>
    </source>
</evidence>
<feature type="signal peptide" evidence="1">
    <location>
        <begin position="1"/>
        <end position="21"/>
    </location>
</feature>
<keyword evidence="3" id="KW-1185">Reference proteome</keyword>
<feature type="chain" id="PRO_5046228424" description="PKD family protein" evidence="1">
    <location>
        <begin position="22"/>
        <end position="503"/>
    </location>
</feature>
<reference evidence="2 3" key="1">
    <citation type="submission" date="2021-03" db="EMBL/GenBank/DDBJ databases">
        <title>Assistant Professor.</title>
        <authorList>
            <person name="Huq M.A."/>
        </authorList>
    </citation>
    <scope>NUCLEOTIDE SEQUENCE [LARGE SCALE GENOMIC DNA]</scope>
    <source>
        <strain evidence="2 3">MAH-29</strain>
    </source>
</reference>
<evidence type="ECO:0008006" key="4">
    <source>
        <dbReference type="Google" id="ProtNLM"/>
    </source>
</evidence>